<dbReference type="Proteomes" id="UP000799755">
    <property type="component" value="Unassembled WGS sequence"/>
</dbReference>
<comment type="caution">
    <text evidence="1">The sequence shown here is derived from an EMBL/GenBank/DDBJ whole genome shotgun (WGS) entry which is preliminary data.</text>
</comment>
<evidence type="ECO:0000313" key="2">
    <source>
        <dbReference type="Proteomes" id="UP000799755"/>
    </source>
</evidence>
<proteinExistence type="predicted"/>
<accession>A0ACB6QW46</accession>
<evidence type="ECO:0000313" key="1">
    <source>
        <dbReference type="EMBL" id="KAF2471274.1"/>
    </source>
</evidence>
<sequence>MDLVQTVRKEGSRGGRAEFKWEDVKTDAQRENYLGHSLMAPVGRWQNGRDLNWYARGDDPDPQSAAEKLAQEKRRIKEAEEDAMLAAMGLPVPTRGVPDANLTPLGKKASDADVERAMAEIAAEDGPEERAKGVGYNGYSGRAGAVPGGEGDVLEGQAWRDPDRSKRERSRDRRDRHSDRNRGHKKRRPSRSRSRERYDRRRDRSRSREKRRHRDHDRHGYRSRSRDRRQRDEDRHPRRYADDERPQSKEQLQRRRSRSPDNEYRKRRY</sequence>
<reference evidence="1" key="1">
    <citation type="journal article" date="2020" name="Stud. Mycol.">
        <title>101 Dothideomycetes genomes: a test case for predicting lifestyles and emergence of pathogens.</title>
        <authorList>
            <person name="Haridas S."/>
            <person name="Albert R."/>
            <person name="Binder M."/>
            <person name="Bloem J."/>
            <person name="Labutti K."/>
            <person name="Salamov A."/>
            <person name="Andreopoulos B."/>
            <person name="Baker S."/>
            <person name="Barry K."/>
            <person name="Bills G."/>
            <person name="Bluhm B."/>
            <person name="Cannon C."/>
            <person name="Castanera R."/>
            <person name="Culley D."/>
            <person name="Daum C."/>
            <person name="Ezra D."/>
            <person name="Gonzalez J."/>
            <person name="Henrissat B."/>
            <person name="Kuo A."/>
            <person name="Liang C."/>
            <person name="Lipzen A."/>
            <person name="Lutzoni F."/>
            <person name="Magnuson J."/>
            <person name="Mondo S."/>
            <person name="Nolan M."/>
            <person name="Ohm R."/>
            <person name="Pangilinan J."/>
            <person name="Park H.-J."/>
            <person name="Ramirez L."/>
            <person name="Alfaro M."/>
            <person name="Sun H."/>
            <person name="Tritt A."/>
            <person name="Yoshinaga Y."/>
            <person name="Zwiers L.-H."/>
            <person name="Turgeon B."/>
            <person name="Goodwin S."/>
            <person name="Spatafora J."/>
            <person name="Crous P."/>
            <person name="Grigoriev I."/>
        </authorList>
    </citation>
    <scope>NUCLEOTIDE SEQUENCE</scope>
    <source>
        <strain evidence="1">ATCC 200398</strain>
    </source>
</reference>
<name>A0ACB6QW46_9PLEO</name>
<keyword evidence="2" id="KW-1185">Reference proteome</keyword>
<organism evidence="1 2">
    <name type="scientific">Lindgomyces ingoldianus</name>
    <dbReference type="NCBI Taxonomy" id="673940"/>
    <lineage>
        <taxon>Eukaryota</taxon>
        <taxon>Fungi</taxon>
        <taxon>Dikarya</taxon>
        <taxon>Ascomycota</taxon>
        <taxon>Pezizomycotina</taxon>
        <taxon>Dothideomycetes</taxon>
        <taxon>Pleosporomycetidae</taxon>
        <taxon>Pleosporales</taxon>
        <taxon>Lindgomycetaceae</taxon>
        <taxon>Lindgomyces</taxon>
    </lineage>
</organism>
<dbReference type="EMBL" id="MU003505">
    <property type="protein sequence ID" value="KAF2471274.1"/>
    <property type="molecule type" value="Genomic_DNA"/>
</dbReference>
<protein>
    <submittedName>
        <fullName evidence="1">Uncharacterized protein</fullName>
    </submittedName>
</protein>
<gene>
    <name evidence="1" type="ORF">BDR25DRAFT_303335</name>
</gene>